<dbReference type="RefSeq" id="WP_189415860.1">
    <property type="nucleotide sequence ID" value="NZ_BMYZ01000001.1"/>
</dbReference>
<keyword evidence="2" id="KW-1185">Reference proteome</keyword>
<protein>
    <submittedName>
        <fullName evidence="1">CDP-glycerol--glycerophosphate glycerophosphotransferase</fullName>
    </submittedName>
</protein>
<gene>
    <name evidence="1" type="ORF">GCM10011613_05260</name>
</gene>
<dbReference type="Proteomes" id="UP000619761">
    <property type="component" value="Unassembled WGS sequence"/>
</dbReference>
<evidence type="ECO:0000313" key="2">
    <source>
        <dbReference type="Proteomes" id="UP000619761"/>
    </source>
</evidence>
<dbReference type="EMBL" id="BMYZ01000001">
    <property type="protein sequence ID" value="GGY64438.1"/>
    <property type="molecule type" value="Genomic_DNA"/>
</dbReference>
<organism evidence="1 2">
    <name type="scientific">Cellvibrio zantedeschiae</name>
    <dbReference type="NCBI Taxonomy" id="1237077"/>
    <lineage>
        <taxon>Bacteria</taxon>
        <taxon>Pseudomonadati</taxon>
        <taxon>Pseudomonadota</taxon>
        <taxon>Gammaproteobacteria</taxon>
        <taxon>Cellvibrionales</taxon>
        <taxon>Cellvibrionaceae</taxon>
        <taxon>Cellvibrio</taxon>
    </lineage>
</organism>
<evidence type="ECO:0000313" key="1">
    <source>
        <dbReference type="EMBL" id="GGY64438.1"/>
    </source>
</evidence>
<dbReference type="PIRSF" id="PIRSF028458">
    <property type="entry name" value="UCP028458_glyceroPtfrase"/>
    <property type="match status" value="1"/>
</dbReference>
<dbReference type="InterPro" id="IPR016886">
    <property type="entry name" value="UCP028458_glyceroPtfrase"/>
</dbReference>
<reference evidence="2" key="1">
    <citation type="journal article" date="2019" name="Int. J. Syst. Evol. Microbiol.">
        <title>The Global Catalogue of Microorganisms (GCM) 10K type strain sequencing project: providing services to taxonomists for standard genome sequencing and annotation.</title>
        <authorList>
            <consortium name="The Broad Institute Genomics Platform"/>
            <consortium name="The Broad Institute Genome Sequencing Center for Infectious Disease"/>
            <person name="Wu L."/>
            <person name="Ma J."/>
        </authorList>
    </citation>
    <scope>NUCLEOTIDE SEQUENCE [LARGE SCALE GENOMIC DNA]</scope>
    <source>
        <strain evidence="2">KCTC 32239</strain>
    </source>
</reference>
<dbReference type="Gene3D" id="3.40.50.12580">
    <property type="match status" value="1"/>
</dbReference>
<accession>A0ABQ3AUK1</accession>
<name>A0ABQ3AUK1_9GAMM</name>
<comment type="caution">
    <text evidence="1">The sequence shown here is derived from an EMBL/GenBank/DDBJ whole genome shotgun (WGS) entry which is preliminary data.</text>
</comment>
<dbReference type="InterPro" id="IPR007554">
    <property type="entry name" value="Glycerophosphate_synth"/>
</dbReference>
<dbReference type="Pfam" id="PF04464">
    <property type="entry name" value="Glyphos_transf"/>
    <property type="match status" value="1"/>
</dbReference>
<sequence>MYRFLLHVTYAYGLPICKPLEQEIKRLGYQVKWFSEMEQSSCLLRDTGDLLITPQDVIDYEPHVVLSATNIVPDFFPGIKVQIFHGFSINKRASEKGHFRVRGFFDLYCTQGPSTTIPFQKIAQELGYFEAVETGWSKVDPLFPIVPTQNQRPRILVSSTFTPKLSLAHSDQFITELKRLMDLDHYDWMITMHPLMDKDRADKFRALENTNVTFKDTTDLIPLFKQADLMIADTTSAIAEFLLQEKPVVTFNNNKPDNHLIDIQNPEQLESAIEKGLARPTDLMVHIKQFIADTHPYKDGHSSARVIDTCVDFLRKDKKHLKSKPLNLLRRLQIRKKYKFFTFRSYNKLITLK</sequence>
<proteinExistence type="predicted"/>
<dbReference type="InterPro" id="IPR043148">
    <property type="entry name" value="TagF_C"/>
</dbReference>
<dbReference type="SUPFAM" id="SSF53756">
    <property type="entry name" value="UDP-Glycosyltransferase/glycogen phosphorylase"/>
    <property type="match status" value="1"/>
</dbReference>